<dbReference type="Gene3D" id="1.10.12.10">
    <property type="entry name" value="Lyase 2-enoyl-coa Hydratase, Chain A, domain 2"/>
    <property type="match status" value="1"/>
</dbReference>
<comment type="caution">
    <text evidence="2">The sequence shown here is derived from an EMBL/GenBank/DDBJ whole genome shotgun (WGS) entry which is preliminary data.</text>
</comment>
<organism evidence="2 3">
    <name type="scientific">Oryzicola mucosus</name>
    <dbReference type="NCBI Taxonomy" id="2767425"/>
    <lineage>
        <taxon>Bacteria</taxon>
        <taxon>Pseudomonadati</taxon>
        <taxon>Pseudomonadota</taxon>
        <taxon>Alphaproteobacteria</taxon>
        <taxon>Hyphomicrobiales</taxon>
        <taxon>Phyllobacteriaceae</taxon>
        <taxon>Oryzicola</taxon>
    </lineage>
</organism>
<dbReference type="InterPro" id="IPR001753">
    <property type="entry name" value="Enoyl-CoA_hydra/iso"/>
</dbReference>
<keyword evidence="3" id="KW-1185">Reference proteome</keyword>
<dbReference type="Gene3D" id="3.90.226.10">
    <property type="entry name" value="2-enoyl-CoA Hydratase, Chain A, domain 1"/>
    <property type="match status" value="1"/>
</dbReference>
<dbReference type="InterPro" id="IPR051683">
    <property type="entry name" value="Enoyl-CoA_Hydratase/Isomerase"/>
</dbReference>
<reference evidence="2" key="1">
    <citation type="submission" date="2020-09" db="EMBL/GenBank/DDBJ databases">
        <title>Genome seq and assembly of Tianweitania sp.</title>
        <authorList>
            <person name="Chhetri G."/>
        </authorList>
    </citation>
    <scope>NUCLEOTIDE SEQUENCE</scope>
    <source>
        <strain evidence="2">Rool2</strain>
    </source>
</reference>
<dbReference type="PANTHER" id="PTHR42964">
    <property type="entry name" value="ENOYL-COA HYDRATASE"/>
    <property type="match status" value="1"/>
</dbReference>
<evidence type="ECO:0000313" key="2">
    <source>
        <dbReference type="EMBL" id="MBD0414984.1"/>
    </source>
</evidence>
<proteinExistence type="inferred from homology"/>
<name>A0A8J6TYM5_9HYPH</name>
<dbReference type="CDD" id="cd06558">
    <property type="entry name" value="crotonase-like"/>
    <property type="match status" value="1"/>
</dbReference>
<evidence type="ECO:0000313" key="3">
    <source>
        <dbReference type="Proteomes" id="UP000643405"/>
    </source>
</evidence>
<protein>
    <submittedName>
        <fullName evidence="2">Enoyl-CoA hydratase/isomerase family protein</fullName>
    </submittedName>
</protein>
<dbReference type="Proteomes" id="UP000643405">
    <property type="component" value="Unassembled WGS sequence"/>
</dbReference>
<dbReference type="Pfam" id="PF00378">
    <property type="entry name" value="ECH_1"/>
    <property type="match status" value="1"/>
</dbReference>
<accession>A0A8J6TYM5</accession>
<dbReference type="PANTHER" id="PTHR42964:SF1">
    <property type="entry name" value="POLYKETIDE BIOSYNTHESIS ENOYL-COA HYDRATASE PKSH-RELATED"/>
    <property type="match status" value="1"/>
</dbReference>
<sequence>MENEPLNLRIDAGVATLTIDTPARRNALTYAMWLEVAALFQVLEADPTVRVVVLRGAGGDFSAGADISEFDTLRGAPDSARTYEAANSAAFAAVRLARIPVIAAIRGICFGGGFGLAAAADLRIATLDATFSVPAARLGLAYPLDAMVDIVGSLGEQMAKYLTFTAARLDAASAKSAGFLLEVIETEHFDARVDEIARTIAANAPLSIKASKASMRATATGDKRDIAFAQQIGDATFASADYAEGRTAFKERRQPVFSGR</sequence>
<dbReference type="InterPro" id="IPR014748">
    <property type="entry name" value="Enoyl-CoA_hydra_C"/>
</dbReference>
<dbReference type="SUPFAM" id="SSF52096">
    <property type="entry name" value="ClpP/crotonase"/>
    <property type="match status" value="1"/>
</dbReference>
<dbReference type="EMBL" id="JACVVX010000002">
    <property type="protein sequence ID" value="MBD0414984.1"/>
    <property type="molecule type" value="Genomic_DNA"/>
</dbReference>
<comment type="similarity">
    <text evidence="1">Belongs to the enoyl-CoA hydratase/isomerase family.</text>
</comment>
<dbReference type="AlphaFoldDB" id="A0A8J6TYM5"/>
<dbReference type="GO" id="GO:0003824">
    <property type="term" value="F:catalytic activity"/>
    <property type="evidence" value="ECO:0007669"/>
    <property type="project" value="UniProtKB-ARBA"/>
</dbReference>
<dbReference type="InterPro" id="IPR029045">
    <property type="entry name" value="ClpP/crotonase-like_dom_sf"/>
</dbReference>
<evidence type="ECO:0000256" key="1">
    <source>
        <dbReference type="ARBA" id="ARBA00005254"/>
    </source>
</evidence>
<gene>
    <name evidence="2" type="ORF">ICI42_09985</name>
</gene>